<dbReference type="AlphaFoldDB" id="A0AAW4PCQ5"/>
<dbReference type="Proteomes" id="UP001430455">
    <property type="component" value="Unassembled WGS sequence"/>
</dbReference>
<organism evidence="2 3">
    <name type="scientific">Haloarcula nitratireducens</name>
    <dbReference type="NCBI Taxonomy" id="2487749"/>
    <lineage>
        <taxon>Archaea</taxon>
        <taxon>Methanobacteriati</taxon>
        <taxon>Methanobacteriota</taxon>
        <taxon>Stenosarchaea group</taxon>
        <taxon>Halobacteria</taxon>
        <taxon>Halobacteriales</taxon>
        <taxon>Haloarculaceae</taxon>
        <taxon>Haloarcula</taxon>
    </lineage>
</organism>
<evidence type="ECO:0000313" key="2">
    <source>
        <dbReference type="EMBL" id="MBX0296001.1"/>
    </source>
</evidence>
<feature type="transmembrane region" description="Helical" evidence="1">
    <location>
        <begin position="75"/>
        <end position="97"/>
    </location>
</feature>
<evidence type="ECO:0000313" key="3">
    <source>
        <dbReference type="Proteomes" id="UP001430455"/>
    </source>
</evidence>
<keyword evidence="1" id="KW-0812">Transmembrane</keyword>
<feature type="transmembrane region" description="Helical" evidence="1">
    <location>
        <begin position="12"/>
        <end position="40"/>
    </location>
</feature>
<accession>A0AAW4PCQ5</accession>
<sequence>MTARTGLVCGGASVLAALTALFAAGLGLFSTVAGVVGVLLLVGGGTLRSGRLIDLAGGALFLEVVIAALQGATTATVLVAGAGTVLAWTFGHAAVDLREDLGTAPGRSVELGHVAGTTALVGGAAALTTLLFRVDVPALSPLALASLVLAGVALTAALRR</sequence>
<gene>
    <name evidence="2" type="ORF">EGH23_14060</name>
</gene>
<dbReference type="RefSeq" id="WP_220580607.1">
    <property type="nucleotide sequence ID" value="NZ_RKLT01000004.1"/>
</dbReference>
<evidence type="ECO:0000256" key="1">
    <source>
        <dbReference type="SAM" id="Phobius"/>
    </source>
</evidence>
<feature type="transmembrane region" description="Helical" evidence="1">
    <location>
        <begin position="109"/>
        <end position="132"/>
    </location>
</feature>
<dbReference type="EMBL" id="RKLT01000004">
    <property type="protein sequence ID" value="MBX0296001.1"/>
    <property type="molecule type" value="Genomic_DNA"/>
</dbReference>
<reference evidence="2 3" key="1">
    <citation type="submission" date="2021-06" db="EMBL/GenBank/DDBJ databases">
        <title>Halomicroarcula sp. a new haloarchaeum isolated from saline soil.</title>
        <authorList>
            <person name="Duran-Viseras A."/>
            <person name="Sanchez-Porro C."/>
            <person name="Ventosa A."/>
        </authorList>
    </citation>
    <scope>NUCLEOTIDE SEQUENCE [LARGE SCALE GENOMIC DNA]</scope>
    <source>
        <strain evidence="2 3">F27</strain>
    </source>
</reference>
<dbReference type="Pfam" id="PF24363">
    <property type="entry name" value="DUF7519"/>
    <property type="match status" value="1"/>
</dbReference>
<keyword evidence="1" id="KW-0472">Membrane</keyword>
<proteinExistence type="predicted"/>
<keyword evidence="3" id="KW-1185">Reference proteome</keyword>
<dbReference type="InterPro" id="IPR055941">
    <property type="entry name" value="DUF7519"/>
</dbReference>
<keyword evidence="1" id="KW-1133">Transmembrane helix</keyword>
<protein>
    <submittedName>
        <fullName evidence="2">Uncharacterized protein</fullName>
    </submittedName>
</protein>
<comment type="caution">
    <text evidence="2">The sequence shown here is derived from an EMBL/GenBank/DDBJ whole genome shotgun (WGS) entry which is preliminary data.</text>
</comment>
<name>A0AAW4PCQ5_9EURY</name>
<feature type="transmembrane region" description="Helical" evidence="1">
    <location>
        <begin position="138"/>
        <end position="158"/>
    </location>
</feature>